<dbReference type="InterPro" id="IPR005174">
    <property type="entry name" value="KIB1-4_b-propeller"/>
</dbReference>
<proteinExistence type="predicted"/>
<evidence type="ECO:0000313" key="4">
    <source>
        <dbReference type="Proteomes" id="UP001054889"/>
    </source>
</evidence>
<name>A0AAV5CJJ6_ELECO</name>
<reference evidence="3" key="2">
    <citation type="submission" date="2021-12" db="EMBL/GenBank/DDBJ databases">
        <title>Resequencing data analysis of finger millet.</title>
        <authorList>
            <person name="Hatakeyama M."/>
            <person name="Aluri S."/>
            <person name="Balachadran M.T."/>
            <person name="Sivarajan S.R."/>
            <person name="Poveda L."/>
            <person name="Shimizu-Inatsugi R."/>
            <person name="Schlapbach R."/>
            <person name="Sreeman S.M."/>
            <person name="Shimizu K.K."/>
        </authorList>
    </citation>
    <scope>NUCLEOTIDE SEQUENCE</scope>
</reference>
<organism evidence="3 4">
    <name type="scientific">Eleusine coracana subsp. coracana</name>
    <dbReference type="NCBI Taxonomy" id="191504"/>
    <lineage>
        <taxon>Eukaryota</taxon>
        <taxon>Viridiplantae</taxon>
        <taxon>Streptophyta</taxon>
        <taxon>Embryophyta</taxon>
        <taxon>Tracheophyta</taxon>
        <taxon>Spermatophyta</taxon>
        <taxon>Magnoliopsida</taxon>
        <taxon>Liliopsida</taxon>
        <taxon>Poales</taxon>
        <taxon>Poaceae</taxon>
        <taxon>PACMAD clade</taxon>
        <taxon>Chloridoideae</taxon>
        <taxon>Cynodonteae</taxon>
        <taxon>Eleusininae</taxon>
        <taxon>Eleusine</taxon>
    </lineage>
</organism>
<comment type="caution">
    <text evidence="3">The sequence shown here is derived from an EMBL/GenBank/DDBJ whole genome shotgun (WGS) entry which is preliminary data.</text>
</comment>
<evidence type="ECO:0000259" key="2">
    <source>
        <dbReference type="Pfam" id="PF03478"/>
    </source>
</evidence>
<evidence type="ECO:0000256" key="1">
    <source>
        <dbReference type="SAM" id="MobiDB-lite"/>
    </source>
</evidence>
<dbReference type="AlphaFoldDB" id="A0AAV5CJJ6"/>
<gene>
    <name evidence="3" type="primary">ga15305</name>
    <name evidence="3" type="ORF">PR202_ga15305</name>
</gene>
<dbReference type="Proteomes" id="UP001054889">
    <property type="component" value="Unassembled WGS sequence"/>
</dbReference>
<accession>A0AAV5CJJ6</accession>
<sequence length="248" mass="27402">MEVFKINTAANVLESVKDIGSRAFFVGDYRCLSVDAGKFTSVDANCIYYVDDDEVTYDICIYSLKDGTEVRIVGEAIDSLNPFTLSCSDPPFTVVQLLCCHTFQVSKSELANSMLTNISLDRIVASRLIDYDYEGLGQHRGDEANDIEELPGLSSDGRRARRQRKEPSITTRSALAGDLTVEQSNEDSRSRSVMGLDGDEVSDNAKGFSARLIGDGRCPLLQCTWHWALGGDPSVEQRIERRWVHGGS</sequence>
<keyword evidence="4" id="KW-1185">Reference proteome</keyword>
<protein>
    <recommendedName>
        <fullName evidence="2">KIB1-4 beta-propeller domain-containing protein</fullName>
    </recommendedName>
</protein>
<reference evidence="3" key="1">
    <citation type="journal article" date="2018" name="DNA Res.">
        <title>Multiple hybrid de novo genome assembly of finger millet, an orphan allotetraploid crop.</title>
        <authorList>
            <person name="Hatakeyama M."/>
            <person name="Aluri S."/>
            <person name="Balachadran M.T."/>
            <person name="Sivarajan S.R."/>
            <person name="Patrignani A."/>
            <person name="Gruter S."/>
            <person name="Poveda L."/>
            <person name="Shimizu-Inatsugi R."/>
            <person name="Baeten J."/>
            <person name="Francoijs K.J."/>
            <person name="Nataraja K.N."/>
            <person name="Reddy Y.A.N."/>
            <person name="Phadnis S."/>
            <person name="Ravikumar R.L."/>
            <person name="Schlapbach R."/>
            <person name="Sreeman S.M."/>
            <person name="Shimizu K.K."/>
        </authorList>
    </citation>
    <scope>NUCLEOTIDE SEQUENCE</scope>
</reference>
<dbReference type="EMBL" id="BQKI01000007">
    <property type="protein sequence ID" value="GJM98309.1"/>
    <property type="molecule type" value="Genomic_DNA"/>
</dbReference>
<feature type="region of interest" description="Disordered" evidence="1">
    <location>
        <begin position="142"/>
        <end position="200"/>
    </location>
</feature>
<dbReference type="PANTHER" id="PTHR33165:SF86">
    <property type="entry name" value="EXPRESSED PROTEIN"/>
    <property type="match status" value="1"/>
</dbReference>
<evidence type="ECO:0000313" key="3">
    <source>
        <dbReference type="EMBL" id="GJM98309.1"/>
    </source>
</evidence>
<dbReference type="Pfam" id="PF03478">
    <property type="entry name" value="Beta-prop_KIB1-4"/>
    <property type="match status" value="1"/>
</dbReference>
<dbReference type="PANTHER" id="PTHR33165">
    <property type="entry name" value="F-BOX DOMAIN CONTAINING PROTEIN-LIKE-RELATED"/>
    <property type="match status" value="1"/>
</dbReference>
<feature type="domain" description="KIB1-4 beta-propeller" evidence="2">
    <location>
        <begin position="2"/>
        <end position="63"/>
    </location>
</feature>